<organism evidence="4 5">
    <name type="scientific">Insolitispirillum peregrinum</name>
    <dbReference type="NCBI Taxonomy" id="80876"/>
    <lineage>
        <taxon>Bacteria</taxon>
        <taxon>Pseudomonadati</taxon>
        <taxon>Pseudomonadota</taxon>
        <taxon>Alphaproteobacteria</taxon>
        <taxon>Rhodospirillales</taxon>
        <taxon>Novispirillaceae</taxon>
        <taxon>Insolitispirillum</taxon>
    </lineage>
</organism>
<protein>
    <submittedName>
        <fullName evidence="4">UDP-glucose 4-epimerase</fullName>
    </submittedName>
</protein>
<dbReference type="EMBL" id="FTOA01000011">
    <property type="protein sequence ID" value="SIT18485.1"/>
    <property type="molecule type" value="Genomic_DNA"/>
</dbReference>
<proteinExistence type="inferred from homology"/>
<comment type="similarity">
    <text evidence="2">Belongs to the NAD(P)-dependent epimerase/dehydratase family.</text>
</comment>
<dbReference type="PANTHER" id="PTHR43000">
    <property type="entry name" value="DTDP-D-GLUCOSE 4,6-DEHYDRATASE-RELATED"/>
    <property type="match status" value="1"/>
</dbReference>
<dbReference type="RefSeq" id="WP_076402036.1">
    <property type="nucleotide sequence ID" value="NZ_FTOA01000011.1"/>
</dbReference>
<dbReference type="Pfam" id="PF01370">
    <property type="entry name" value="Epimerase"/>
    <property type="match status" value="1"/>
</dbReference>
<comment type="pathway">
    <text evidence="1">Bacterial outer membrane biogenesis; LPS O-antigen biosynthesis.</text>
</comment>
<dbReference type="InterPro" id="IPR036291">
    <property type="entry name" value="NAD(P)-bd_dom_sf"/>
</dbReference>
<dbReference type="Gene3D" id="3.90.25.10">
    <property type="entry name" value="UDP-galactose 4-epimerase, domain 1"/>
    <property type="match status" value="1"/>
</dbReference>
<reference evidence="4 5" key="1">
    <citation type="submission" date="2017-01" db="EMBL/GenBank/DDBJ databases">
        <authorList>
            <person name="Mah S.A."/>
            <person name="Swanson W.J."/>
            <person name="Moy G.W."/>
            <person name="Vacquier V.D."/>
        </authorList>
    </citation>
    <scope>NUCLEOTIDE SEQUENCE [LARGE SCALE GENOMIC DNA]</scope>
    <source>
        <strain evidence="4 5">DSM 11589</strain>
    </source>
</reference>
<gene>
    <name evidence="4" type="ORF">SAMN05421779_11129</name>
</gene>
<dbReference type="Gene3D" id="3.40.50.720">
    <property type="entry name" value="NAD(P)-binding Rossmann-like Domain"/>
    <property type="match status" value="1"/>
</dbReference>
<dbReference type="AlphaFoldDB" id="A0A1N7Q6K7"/>
<dbReference type="InterPro" id="IPR001509">
    <property type="entry name" value="Epimerase_deHydtase"/>
</dbReference>
<evidence type="ECO:0000256" key="1">
    <source>
        <dbReference type="ARBA" id="ARBA00005125"/>
    </source>
</evidence>
<dbReference type="Proteomes" id="UP000185678">
    <property type="component" value="Unassembled WGS sequence"/>
</dbReference>
<evidence type="ECO:0000259" key="3">
    <source>
        <dbReference type="Pfam" id="PF01370"/>
    </source>
</evidence>
<evidence type="ECO:0000313" key="5">
    <source>
        <dbReference type="Proteomes" id="UP000185678"/>
    </source>
</evidence>
<name>A0A1N7Q6K7_9PROT</name>
<feature type="domain" description="NAD-dependent epimerase/dehydratase" evidence="3">
    <location>
        <begin position="12"/>
        <end position="234"/>
    </location>
</feature>
<keyword evidence="5" id="KW-1185">Reference proteome</keyword>
<evidence type="ECO:0000256" key="2">
    <source>
        <dbReference type="ARBA" id="ARBA00007637"/>
    </source>
</evidence>
<accession>A0A1N7Q6K7</accession>
<dbReference type="STRING" id="80876.SAMN05421779_11129"/>
<dbReference type="SUPFAM" id="SSF51735">
    <property type="entry name" value="NAD(P)-binding Rossmann-fold domains"/>
    <property type="match status" value="1"/>
</dbReference>
<evidence type="ECO:0000313" key="4">
    <source>
        <dbReference type="EMBL" id="SIT18485.1"/>
    </source>
</evidence>
<sequence length="323" mass="34788">MLPNATSDHAPVLITGGAGFVGTPLASLIQQVRPVVVVDDLSVARTLPEASDRCVPCQADIRDRQAMKDILLRHRPATVIHLAAIHHIPTCETNPFLATEVNVMGFQSVLDACAEAGCRHVVLASSGAVYDWHDGPLDENSRLGPCDVYAASKAANEHQLTAWVRAGKGHGSIARMFNVIGPNDPNGHLIPDILRRLDAAQGNDLVLTMGNLDRRRDFVDVRDMAAGLQALANRSLGAELSLEVVNLCRGQDYTAEDIALRLAAHRGLRATVTSDPALRRAVDRPSQLGNPAKAERLLGWKAERDLDDSIAAIVASWRTRLAA</sequence>